<dbReference type="GO" id="GO:0000160">
    <property type="term" value="P:phosphorelay signal transduction system"/>
    <property type="evidence" value="ECO:0007669"/>
    <property type="project" value="UniProtKB-KW"/>
</dbReference>
<dbReference type="EMBL" id="CP017634">
    <property type="protein sequence ID" value="ATW25081.1"/>
    <property type="molecule type" value="Genomic_DNA"/>
</dbReference>
<dbReference type="AlphaFoldDB" id="A0A3G1KRK1"/>
<dbReference type="SMART" id="SM00448">
    <property type="entry name" value="REC"/>
    <property type="match status" value="1"/>
</dbReference>
<name>A0A3G1KRK1_FORW1</name>
<dbReference type="Pfam" id="PF00072">
    <property type="entry name" value="Response_reg"/>
    <property type="match status" value="1"/>
</dbReference>
<feature type="modified residue" description="4-aspartylphosphate" evidence="5">
    <location>
        <position position="53"/>
    </location>
</feature>
<comment type="function">
    <text evidence="4">May play the central regulatory role in sporulation. It may be an element of the effector pathway responsible for the activation of sporulation genes in response to nutritional stress. Spo0A may act in concert with spo0H (a sigma factor) to control the expression of some genes that are critical to the sporulation process.</text>
</comment>
<dbReference type="RefSeq" id="WP_148134325.1">
    <property type="nucleotide sequence ID" value="NZ_CP017634.1"/>
</dbReference>
<keyword evidence="3" id="KW-0902">Two-component regulatory system</keyword>
<evidence type="ECO:0000256" key="4">
    <source>
        <dbReference type="ARBA" id="ARBA00024867"/>
    </source>
</evidence>
<evidence type="ECO:0000256" key="3">
    <source>
        <dbReference type="ARBA" id="ARBA00023012"/>
    </source>
</evidence>
<dbReference type="InterPro" id="IPR011006">
    <property type="entry name" value="CheY-like_superfamily"/>
</dbReference>
<dbReference type="Pfam" id="PF08664">
    <property type="entry name" value="YcbB"/>
    <property type="match status" value="1"/>
</dbReference>
<gene>
    <name evidence="7" type="ORF">DCMF_10095</name>
</gene>
<evidence type="ECO:0000259" key="6">
    <source>
        <dbReference type="PROSITE" id="PS50110"/>
    </source>
</evidence>
<accession>A0A3G1KRK1</accession>
<dbReference type="KEGG" id="fwa:DCMF_10095"/>
<dbReference type="PROSITE" id="PS50110">
    <property type="entry name" value="RESPONSE_REGULATORY"/>
    <property type="match status" value="1"/>
</dbReference>
<reference evidence="7 8" key="1">
    <citation type="submission" date="2016-10" db="EMBL/GenBank/DDBJ databases">
        <title>Complete Genome Sequence of Peptococcaceae strain DCMF.</title>
        <authorList>
            <person name="Edwards R.J."/>
            <person name="Holland S.I."/>
            <person name="Deshpande N.P."/>
            <person name="Wong Y.K."/>
            <person name="Ertan H."/>
            <person name="Manefield M."/>
            <person name="Russell T.L."/>
            <person name="Lee M.J."/>
        </authorList>
    </citation>
    <scope>NUCLEOTIDE SEQUENCE [LARGE SCALE GENOMIC DNA]</scope>
    <source>
        <strain evidence="7 8">DCMF</strain>
    </source>
</reference>
<dbReference type="InterPro" id="IPR001789">
    <property type="entry name" value="Sig_transdc_resp-reg_receiver"/>
</dbReference>
<dbReference type="Gene3D" id="3.40.50.2300">
    <property type="match status" value="1"/>
</dbReference>
<organism evidence="7 8">
    <name type="scientific">Formimonas warabiya</name>
    <dbReference type="NCBI Taxonomy" id="1761012"/>
    <lineage>
        <taxon>Bacteria</taxon>
        <taxon>Bacillati</taxon>
        <taxon>Bacillota</taxon>
        <taxon>Clostridia</taxon>
        <taxon>Eubacteriales</taxon>
        <taxon>Peptococcaceae</taxon>
        <taxon>Candidatus Formimonas</taxon>
    </lineage>
</organism>
<proteinExistence type="predicted"/>
<dbReference type="PANTHER" id="PTHR44591:SF14">
    <property type="entry name" value="PROTEIN PILG"/>
    <property type="match status" value="1"/>
</dbReference>
<dbReference type="Proteomes" id="UP000323521">
    <property type="component" value="Chromosome"/>
</dbReference>
<evidence type="ECO:0000256" key="5">
    <source>
        <dbReference type="PROSITE-ProRule" id="PRU00169"/>
    </source>
</evidence>
<evidence type="ECO:0000313" key="7">
    <source>
        <dbReference type="EMBL" id="ATW25081.1"/>
    </source>
</evidence>
<protein>
    <recommendedName>
        <fullName evidence="1">Stage 0 sporulation protein A homolog</fullName>
    </recommendedName>
</protein>
<keyword evidence="2 5" id="KW-0597">Phosphoprotein</keyword>
<dbReference type="PANTHER" id="PTHR44591">
    <property type="entry name" value="STRESS RESPONSE REGULATOR PROTEIN 1"/>
    <property type="match status" value="1"/>
</dbReference>
<evidence type="ECO:0000313" key="8">
    <source>
        <dbReference type="Proteomes" id="UP000323521"/>
    </source>
</evidence>
<evidence type="ECO:0000256" key="1">
    <source>
        <dbReference type="ARBA" id="ARBA00018672"/>
    </source>
</evidence>
<dbReference type="InterPro" id="IPR013972">
    <property type="entry name" value="YcbB"/>
</dbReference>
<dbReference type="OrthoDB" id="1684633at2"/>
<evidence type="ECO:0000256" key="2">
    <source>
        <dbReference type="ARBA" id="ARBA00022553"/>
    </source>
</evidence>
<sequence>MKYYIVDDDEGMVRVLTKIIEKSNLGEVVGFAYDGETALKKILVSDVNIVLVDFLMPKLDGVSLIREIKQAKPDICLIMVSQVSHEELVTSAYEAGIEFFISKPINKVEVEKVAQLVAEKMELQKMLGKIQRVINSKLIPTAGRKDKLKDVKRLLGVLGMLGEKGTNDIIRIVMYLNEKRKPYEECDLNTICSALGENPIIVKQRIRRAIKKGLTNMAYLGLEDYYNEQFQSYAGVLFDFGSVKAEMAYLKGQGKSGGKANIDKFMEGLLLQI</sequence>
<dbReference type="SUPFAM" id="SSF52172">
    <property type="entry name" value="CheY-like"/>
    <property type="match status" value="1"/>
</dbReference>
<feature type="domain" description="Response regulatory" evidence="6">
    <location>
        <begin position="2"/>
        <end position="118"/>
    </location>
</feature>
<dbReference type="InterPro" id="IPR050595">
    <property type="entry name" value="Bact_response_regulator"/>
</dbReference>
<keyword evidence="8" id="KW-1185">Reference proteome</keyword>